<name>A0A1W1BYB6_9ZZZZ</name>
<gene>
    <name evidence="2" type="ORF">MNB_SV-13-1189</name>
</gene>
<dbReference type="EMBL" id="FPHM01000051">
    <property type="protein sequence ID" value="SFV58474.1"/>
    <property type="molecule type" value="Genomic_DNA"/>
</dbReference>
<protein>
    <submittedName>
        <fullName evidence="2">Uncharacterized protein</fullName>
    </submittedName>
</protein>
<feature type="region of interest" description="Disordered" evidence="1">
    <location>
        <begin position="1"/>
        <end position="31"/>
    </location>
</feature>
<sequence>MARSGTSTLGIATSGSRGTRSPPANASEELRIKALREY</sequence>
<reference evidence="2" key="1">
    <citation type="submission" date="2016-10" db="EMBL/GenBank/DDBJ databases">
        <authorList>
            <person name="de Groot N.N."/>
        </authorList>
    </citation>
    <scope>NUCLEOTIDE SEQUENCE</scope>
</reference>
<evidence type="ECO:0000256" key="1">
    <source>
        <dbReference type="SAM" id="MobiDB-lite"/>
    </source>
</evidence>
<proteinExistence type="predicted"/>
<accession>A0A1W1BYB6</accession>
<dbReference type="AlphaFoldDB" id="A0A1W1BYB6"/>
<evidence type="ECO:0000313" key="2">
    <source>
        <dbReference type="EMBL" id="SFV58474.1"/>
    </source>
</evidence>
<feature type="compositionally biased region" description="Polar residues" evidence="1">
    <location>
        <begin position="1"/>
        <end position="24"/>
    </location>
</feature>
<organism evidence="2">
    <name type="scientific">hydrothermal vent metagenome</name>
    <dbReference type="NCBI Taxonomy" id="652676"/>
    <lineage>
        <taxon>unclassified sequences</taxon>
        <taxon>metagenomes</taxon>
        <taxon>ecological metagenomes</taxon>
    </lineage>
</organism>